<dbReference type="EMBL" id="SJKB01000025">
    <property type="protein sequence ID" value="TCC50352.1"/>
    <property type="molecule type" value="Genomic_DNA"/>
</dbReference>
<dbReference type="GO" id="GO:0045892">
    <property type="term" value="P:negative regulation of DNA-templated transcription"/>
    <property type="evidence" value="ECO:0007669"/>
    <property type="project" value="TreeGrafter"/>
</dbReference>
<proteinExistence type="predicted"/>
<dbReference type="InterPro" id="IPR036390">
    <property type="entry name" value="WH_DNA-bd_sf"/>
</dbReference>
<evidence type="ECO:0000256" key="2">
    <source>
        <dbReference type="ARBA" id="ARBA00023125"/>
    </source>
</evidence>
<protein>
    <submittedName>
        <fullName evidence="5">IclR family transcriptional regulator</fullName>
    </submittedName>
</protein>
<dbReference type="Pfam" id="PF09339">
    <property type="entry name" value="HTH_IclR"/>
    <property type="match status" value="1"/>
</dbReference>
<keyword evidence="2" id="KW-0238">DNA-binding</keyword>
<dbReference type="InterPro" id="IPR029016">
    <property type="entry name" value="GAF-like_dom_sf"/>
</dbReference>
<dbReference type="InterPro" id="IPR014757">
    <property type="entry name" value="Tscrpt_reg_IclR_C"/>
</dbReference>
<feature type="domain" description="IclR-ED" evidence="4">
    <location>
        <begin position="68"/>
        <end position="250"/>
    </location>
</feature>
<name>A0A4V2M865_9ACTN</name>
<dbReference type="InterPro" id="IPR050707">
    <property type="entry name" value="HTH_MetabolicPath_Reg"/>
</dbReference>
<dbReference type="Gene3D" id="3.30.450.40">
    <property type="match status" value="1"/>
</dbReference>
<dbReference type="OrthoDB" id="9807558at2"/>
<dbReference type="GO" id="GO:0003677">
    <property type="term" value="F:DNA binding"/>
    <property type="evidence" value="ECO:0007669"/>
    <property type="project" value="UniProtKB-KW"/>
</dbReference>
<keyword evidence="1" id="KW-0805">Transcription regulation</keyword>
<accession>A0A4V2M865</accession>
<keyword evidence="6" id="KW-1185">Reference proteome</keyword>
<dbReference type="AlphaFoldDB" id="A0A4V2M865"/>
<dbReference type="SUPFAM" id="SSF46785">
    <property type="entry name" value="Winged helix' DNA-binding domain"/>
    <property type="match status" value="1"/>
</dbReference>
<evidence type="ECO:0000256" key="1">
    <source>
        <dbReference type="ARBA" id="ARBA00023015"/>
    </source>
</evidence>
<evidence type="ECO:0000256" key="3">
    <source>
        <dbReference type="ARBA" id="ARBA00023163"/>
    </source>
</evidence>
<reference evidence="5 6" key="1">
    <citation type="submission" date="2019-02" db="EMBL/GenBank/DDBJ databases">
        <title>Kribbella capetownensis sp. nov. and Kribbella speibonae sp. nov., isolated from soil.</title>
        <authorList>
            <person name="Curtis S.M."/>
            <person name="Norton I."/>
            <person name="Everest G.J."/>
            <person name="Meyers P.R."/>
        </authorList>
    </citation>
    <scope>NUCLEOTIDE SEQUENCE [LARGE SCALE GENOMIC DNA]</scope>
    <source>
        <strain evidence="5 6">NRRL B-24813</strain>
    </source>
</reference>
<dbReference type="InterPro" id="IPR005471">
    <property type="entry name" value="Tscrpt_reg_IclR_N"/>
</dbReference>
<gene>
    <name evidence="5" type="ORF">E0H73_41715</name>
</gene>
<keyword evidence="3" id="KW-0804">Transcription</keyword>
<dbReference type="PROSITE" id="PS51078">
    <property type="entry name" value="ICLR_ED"/>
    <property type="match status" value="1"/>
</dbReference>
<dbReference type="RefSeq" id="WP_131366166.1">
    <property type="nucleotide sequence ID" value="NZ_SJKB01000025.1"/>
</dbReference>
<dbReference type="Gene3D" id="1.10.10.10">
    <property type="entry name" value="Winged helix-like DNA-binding domain superfamily/Winged helix DNA-binding domain"/>
    <property type="match status" value="1"/>
</dbReference>
<dbReference type="InterPro" id="IPR011991">
    <property type="entry name" value="ArsR-like_HTH"/>
</dbReference>
<dbReference type="InterPro" id="IPR036388">
    <property type="entry name" value="WH-like_DNA-bd_sf"/>
</dbReference>
<dbReference type="CDD" id="cd00090">
    <property type="entry name" value="HTH_ARSR"/>
    <property type="match status" value="1"/>
</dbReference>
<comment type="caution">
    <text evidence="5">The sequence shown here is derived from an EMBL/GenBank/DDBJ whole genome shotgun (WGS) entry which is preliminary data.</text>
</comment>
<dbReference type="Proteomes" id="UP000291144">
    <property type="component" value="Unassembled WGS sequence"/>
</dbReference>
<dbReference type="PANTHER" id="PTHR30136:SF35">
    <property type="entry name" value="HTH-TYPE TRANSCRIPTIONAL REGULATOR RV1719"/>
    <property type="match status" value="1"/>
</dbReference>
<dbReference type="Pfam" id="PF01614">
    <property type="entry name" value="IclR_C"/>
    <property type="match status" value="1"/>
</dbReference>
<evidence type="ECO:0000313" key="6">
    <source>
        <dbReference type="Proteomes" id="UP000291144"/>
    </source>
</evidence>
<dbReference type="PANTHER" id="PTHR30136">
    <property type="entry name" value="HELIX-TURN-HELIX TRANSCRIPTIONAL REGULATOR, ICLR FAMILY"/>
    <property type="match status" value="1"/>
</dbReference>
<dbReference type="SMART" id="SM00346">
    <property type="entry name" value="HTH_ICLR"/>
    <property type="match status" value="1"/>
</dbReference>
<evidence type="ECO:0000259" key="4">
    <source>
        <dbReference type="PROSITE" id="PS51078"/>
    </source>
</evidence>
<organism evidence="5 6">
    <name type="scientific">Kribbella pittospori</name>
    <dbReference type="NCBI Taxonomy" id="722689"/>
    <lineage>
        <taxon>Bacteria</taxon>
        <taxon>Bacillati</taxon>
        <taxon>Actinomycetota</taxon>
        <taxon>Actinomycetes</taxon>
        <taxon>Propionibacteriales</taxon>
        <taxon>Kribbellaceae</taxon>
        <taxon>Kribbella</taxon>
    </lineage>
</organism>
<evidence type="ECO:0000313" key="5">
    <source>
        <dbReference type="EMBL" id="TCC50352.1"/>
    </source>
</evidence>
<dbReference type="SUPFAM" id="SSF55781">
    <property type="entry name" value="GAF domain-like"/>
    <property type="match status" value="1"/>
</dbReference>
<sequence length="250" mass="26644">MSTEHPMGILQRSASLVGLLAERGPLTPAEIAERLDLPRPTVYRLADALRDGGLAELLPDARIQLSLRWLRLADAARAGMSEWSGAKPLLDELAAVTRQTVFLSVPAGDRSICIDWARGEAINVLLLKPGRSLPMYAGAAGRVTLAFGLEDRDAYLANAPFEPYTRRTLTTAAKLRKDIALTRDQGFVVSDGDVTDGIGALGVPLLRGTKRPVFAGALSLAGLADELIERRAELVADLRSAATALAATVP</sequence>
<dbReference type="GO" id="GO:0003700">
    <property type="term" value="F:DNA-binding transcription factor activity"/>
    <property type="evidence" value="ECO:0007669"/>
    <property type="project" value="TreeGrafter"/>
</dbReference>